<reference evidence="1 2" key="1">
    <citation type="journal article" date="2020" name="ISME J.">
        <title>Enrichment and physiological characterization of a novel comammox Nitrospira indicates ammonium inhibition of complete nitrification.</title>
        <authorList>
            <person name="Sakoula D."/>
            <person name="Koch H."/>
            <person name="Frank J."/>
            <person name="Jetten M.S.M."/>
            <person name="van Kessel M.A.H.J."/>
            <person name="Lucker S."/>
        </authorList>
    </citation>
    <scope>NUCLEOTIDE SEQUENCE [LARGE SCALE GENOMIC DNA]</scope>
    <source>
        <strain evidence="1">Comreactor17</strain>
    </source>
</reference>
<evidence type="ECO:0000313" key="1">
    <source>
        <dbReference type="EMBL" id="QPD02977.1"/>
    </source>
</evidence>
<gene>
    <name evidence="1" type="ORF">Nkreftii_000751</name>
</gene>
<dbReference type="KEGG" id="nkf:Nkreftii_000751"/>
<organism evidence="1 2">
    <name type="scientific">Candidatus Nitrospira kreftii</name>
    <dbReference type="NCBI Taxonomy" id="2652173"/>
    <lineage>
        <taxon>Bacteria</taxon>
        <taxon>Pseudomonadati</taxon>
        <taxon>Nitrospirota</taxon>
        <taxon>Nitrospiria</taxon>
        <taxon>Nitrospirales</taxon>
        <taxon>Nitrospiraceae</taxon>
        <taxon>Nitrospira</taxon>
    </lineage>
</organism>
<evidence type="ECO:0000313" key="2">
    <source>
        <dbReference type="Proteomes" id="UP000593737"/>
    </source>
</evidence>
<dbReference type="Proteomes" id="UP000593737">
    <property type="component" value="Chromosome"/>
</dbReference>
<name>A0A7S8FBY9_9BACT</name>
<sequence length="64" mass="6955">MILVPHAYSNECREARSIEGMGTALRSKRQEGWNQSAFTLVPGGINTSFRSLKEPPGVGPPLIT</sequence>
<dbReference type="AlphaFoldDB" id="A0A7S8FBY9"/>
<protein>
    <submittedName>
        <fullName evidence="1">Uncharacterized protein</fullName>
    </submittedName>
</protein>
<dbReference type="EMBL" id="CP047423">
    <property type="protein sequence ID" value="QPD02977.1"/>
    <property type="molecule type" value="Genomic_DNA"/>
</dbReference>
<proteinExistence type="predicted"/>
<accession>A0A7S8FBY9</accession>